<feature type="transmembrane region" description="Helical" evidence="12">
    <location>
        <begin position="17"/>
        <end position="35"/>
    </location>
</feature>
<keyword evidence="5" id="KW-0597">Phosphoprotein</keyword>
<evidence type="ECO:0000256" key="3">
    <source>
        <dbReference type="ARBA" id="ARBA00012438"/>
    </source>
</evidence>
<dbReference type="SUPFAM" id="SSF55874">
    <property type="entry name" value="ATPase domain of HSP90 chaperone/DNA topoisomerase II/histidine kinase"/>
    <property type="match status" value="1"/>
</dbReference>
<dbReference type="SMART" id="SM00304">
    <property type="entry name" value="HAMP"/>
    <property type="match status" value="1"/>
</dbReference>
<comment type="catalytic activity">
    <reaction evidence="1">
        <text>ATP + protein L-histidine = ADP + protein N-phospho-L-histidine.</text>
        <dbReference type="EC" id="2.7.13.3"/>
    </reaction>
</comment>
<organism evidence="15 16">
    <name type="scientific">Cohnella soli</name>
    <dbReference type="NCBI Taxonomy" id="425005"/>
    <lineage>
        <taxon>Bacteria</taxon>
        <taxon>Bacillati</taxon>
        <taxon>Bacillota</taxon>
        <taxon>Bacilli</taxon>
        <taxon>Bacillales</taxon>
        <taxon>Paenibacillaceae</taxon>
        <taxon>Cohnella</taxon>
    </lineage>
</organism>
<keyword evidence="10" id="KW-0902">Two-component regulatory system</keyword>
<keyword evidence="11 12" id="KW-0472">Membrane</keyword>
<dbReference type="Gene3D" id="1.10.8.500">
    <property type="entry name" value="HAMP domain in histidine kinase"/>
    <property type="match status" value="1"/>
</dbReference>
<protein>
    <recommendedName>
        <fullName evidence="3">histidine kinase</fullName>
        <ecNumber evidence="3">2.7.13.3</ecNumber>
    </recommendedName>
</protein>
<evidence type="ECO:0000256" key="8">
    <source>
        <dbReference type="ARBA" id="ARBA00022777"/>
    </source>
</evidence>
<keyword evidence="7" id="KW-0547">Nucleotide-binding</keyword>
<evidence type="ECO:0000259" key="14">
    <source>
        <dbReference type="PROSITE" id="PS50885"/>
    </source>
</evidence>
<keyword evidence="12" id="KW-0812">Transmembrane</keyword>
<dbReference type="SMART" id="SM00387">
    <property type="entry name" value="HATPase_c"/>
    <property type="match status" value="1"/>
</dbReference>
<evidence type="ECO:0000256" key="12">
    <source>
        <dbReference type="SAM" id="Phobius"/>
    </source>
</evidence>
<dbReference type="CDD" id="cd18774">
    <property type="entry name" value="PDC2_HK_sensor"/>
    <property type="match status" value="1"/>
</dbReference>
<evidence type="ECO:0000256" key="5">
    <source>
        <dbReference type="ARBA" id="ARBA00022553"/>
    </source>
</evidence>
<keyword evidence="6 15" id="KW-0808">Transferase</keyword>
<keyword evidence="4" id="KW-1003">Cell membrane</keyword>
<keyword evidence="9" id="KW-0067">ATP-binding</keyword>
<dbReference type="GO" id="GO:0004673">
    <property type="term" value="F:protein histidine kinase activity"/>
    <property type="evidence" value="ECO:0007669"/>
    <property type="project" value="UniProtKB-EC"/>
</dbReference>
<comment type="subcellular location">
    <subcellularLocation>
        <location evidence="2">Cell membrane</location>
        <topology evidence="2">Multi-pass membrane protein</topology>
    </subcellularLocation>
</comment>
<dbReference type="InterPro" id="IPR036890">
    <property type="entry name" value="HATPase_C_sf"/>
</dbReference>
<evidence type="ECO:0000256" key="6">
    <source>
        <dbReference type="ARBA" id="ARBA00022679"/>
    </source>
</evidence>
<dbReference type="InterPro" id="IPR003660">
    <property type="entry name" value="HAMP_dom"/>
</dbReference>
<feature type="domain" description="HAMP" evidence="14">
    <location>
        <begin position="331"/>
        <end position="383"/>
    </location>
</feature>
<comment type="caution">
    <text evidence="15">The sequence shown here is derived from an EMBL/GenBank/DDBJ whole genome shotgun (WGS) entry which is preliminary data.</text>
</comment>
<dbReference type="InterPro" id="IPR010559">
    <property type="entry name" value="Sig_transdc_His_kin_internal"/>
</dbReference>
<dbReference type="CDD" id="cd06225">
    <property type="entry name" value="HAMP"/>
    <property type="match status" value="1"/>
</dbReference>
<dbReference type="SUPFAM" id="SSF158472">
    <property type="entry name" value="HAMP domain-like"/>
    <property type="match status" value="1"/>
</dbReference>
<dbReference type="InterPro" id="IPR050640">
    <property type="entry name" value="Bact_2-comp_sensor_kinase"/>
</dbReference>
<dbReference type="Pfam" id="PF02518">
    <property type="entry name" value="HATPase_c"/>
    <property type="match status" value="1"/>
</dbReference>
<dbReference type="PROSITE" id="PS50109">
    <property type="entry name" value="HIS_KIN"/>
    <property type="match status" value="1"/>
</dbReference>
<keyword evidence="8 15" id="KW-0418">Kinase</keyword>
<name>A0ABW0HW94_9BACL</name>
<dbReference type="EMBL" id="JBHSMI010000023">
    <property type="protein sequence ID" value="MFC5403312.1"/>
    <property type="molecule type" value="Genomic_DNA"/>
</dbReference>
<dbReference type="InterPro" id="IPR005467">
    <property type="entry name" value="His_kinase_dom"/>
</dbReference>
<dbReference type="Pfam" id="PF06580">
    <property type="entry name" value="His_kinase"/>
    <property type="match status" value="1"/>
</dbReference>
<evidence type="ECO:0000256" key="11">
    <source>
        <dbReference type="ARBA" id="ARBA00023136"/>
    </source>
</evidence>
<evidence type="ECO:0000256" key="1">
    <source>
        <dbReference type="ARBA" id="ARBA00000085"/>
    </source>
</evidence>
<dbReference type="InterPro" id="IPR003594">
    <property type="entry name" value="HATPase_dom"/>
</dbReference>
<dbReference type="RefSeq" id="WP_378132548.1">
    <property type="nucleotide sequence ID" value="NZ_JBHSMI010000023.1"/>
</dbReference>
<feature type="transmembrane region" description="Helical" evidence="12">
    <location>
        <begin position="311"/>
        <end position="331"/>
    </location>
</feature>
<dbReference type="PANTHER" id="PTHR34220:SF7">
    <property type="entry name" value="SENSOR HISTIDINE KINASE YPDA"/>
    <property type="match status" value="1"/>
</dbReference>
<evidence type="ECO:0000259" key="13">
    <source>
        <dbReference type="PROSITE" id="PS50109"/>
    </source>
</evidence>
<dbReference type="PROSITE" id="PS50885">
    <property type="entry name" value="HAMP"/>
    <property type="match status" value="1"/>
</dbReference>
<keyword evidence="12" id="KW-1133">Transmembrane helix</keyword>
<dbReference type="PANTHER" id="PTHR34220">
    <property type="entry name" value="SENSOR HISTIDINE KINASE YPDA"/>
    <property type="match status" value="1"/>
</dbReference>
<keyword evidence="16" id="KW-1185">Reference proteome</keyword>
<feature type="domain" description="Histidine kinase" evidence="13">
    <location>
        <begin position="428"/>
        <end position="597"/>
    </location>
</feature>
<evidence type="ECO:0000256" key="9">
    <source>
        <dbReference type="ARBA" id="ARBA00022840"/>
    </source>
</evidence>
<dbReference type="Gene3D" id="3.30.565.10">
    <property type="entry name" value="Histidine kinase-like ATPase, C-terminal domain"/>
    <property type="match status" value="1"/>
</dbReference>
<evidence type="ECO:0000256" key="7">
    <source>
        <dbReference type="ARBA" id="ARBA00022741"/>
    </source>
</evidence>
<dbReference type="Gene3D" id="3.30.450.20">
    <property type="entry name" value="PAS domain"/>
    <property type="match status" value="1"/>
</dbReference>
<gene>
    <name evidence="15" type="ORF">ACFPOF_11280</name>
</gene>
<reference evidence="16" key="1">
    <citation type="journal article" date="2019" name="Int. J. Syst. Evol. Microbiol.">
        <title>The Global Catalogue of Microorganisms (GCM) 10K type strain sequencing project: providing services to taxonomists for standard genome sequencing and annotation.</title>
        <authorList>
            <consortium name="The Broad Institute Genomics Platform"/>
            <consortium name="The Broad Institute Genome Sequencing Center for Infectious Disease"/>
            <person name="Wu L."/>
            <person name="Ma J."/>
        </authorList>
    </citation>
    <scope>NUCLEOTIDE SEQUENCE [LARGE SCALE GENOMIC DNA]</scope>
    <source>
        <strain evidence="16">CGMCC 1.18575</strain>
    </source>
</reference>
<dbReference type="Proteomes" id="UP001596113">
    <property type="component" value="Unassembled WGS sequence"/>
</dbReference>
<evidence type="ECO:0000313" key="16">
    <source>
        <dbReference type="Proteomes" id="UP001596113"/>
    </source>
</evidence>
<dbReference type="Pfam" id="PF00672">
    <property type="entry name" value="HAMP"/>
    <property type="match status" value="1"/>
</dbReference>
<sequence length="599" mass="67823">MTKLFGFYRDLRLHYKLFLQYLLLLALSFTLFIFVDYRMTSKDLEAQARYSSRQAFEQSRSFMEYKLYIAKNFLNILASNEKIQDILHRDSAYYANNYGLWNFDVEDIRKQIYFTKPSEDILQTNLYTSQAVAANNETDDVMKISRLAGASWYKNLRQNRSTFAIFPNEIKTGALLSDTKRTVAIARNIYDRESLQSVIGVFTIDVPESIFASILDGVAITKETAVFLVDPRGEVIVRSAGANASGLSFRTDILQQYTSTQLKSGIWEKRFFGQAEFLVGAQTVADTDWYLIGLTPYKEILGSQKKAVERMLAITFVIALFLLPLAFVAAASSTRRMRSLIVQMKSIRQGDFNIQITHEGKDEIGELSRNFKSMITKVTQLLDEKYALGQEVKSMELKALQAQINPHFLYNTLDLIYWKAMRIQEQGIYDLVQSLSKFYKLSLSKGEDLVTLHNEIEHIKAYVAIQNARFSNGITLLVDVPEALHECPMPKITLQPLVENAIIHGILETENGTGTIRIGAEEADGKLVVTVSDDGVGISNENLDNIFDVNKTNAFRGYGANNINKRIKLLYGEDYGLTYRRNAGPGVTVSVSLPLHSIR</sequence>
<evidence type="ECO:0000256" key="2">
    <source>
        <dbReference type="ARBA" id="ARBA00004651"/>
    </source>
</evidence>
<accession>A0ABW0HW94</accession>
<evidence type="ECO:0000256" key="4">
    <source>
        <dbReference type="ARBA" id="ARBA00022475"/>
    </source>
</evidence>
<dbReference type="EC" id="2.7.13.3" evidence="3"/>
<evidence type="ECO:0000256" key="10">
    <source>
        <dbReference type="ARBA" id="ARBA00023012"/>
    </source>
</evidence>
<proteinExistence type="predicted"/>
<evidence type="ECO:0000313" key="15">
    <source>
        <dbReference type="EMBL" id="MFC5403312.1"/>
    </source>
</evidence>